<dbReference type="EMBL" id="DPIY01000010">
    <property type="protein sequence ID" value="HCT57883.1"/>
    <property type="molecule type" value="Genomic_DNA"/>
</dbReference>
<organism evidence="2 3">
    <name type="scientific">Gemmatimonas aurantiaca</name>
    <dbReference type="NCBI Taxonomy" id="173480"/>
    <lineage>
        <taxon>Bacteria</taxon>
        <taxon>Pseudomonadati</taxon>
        <taxon>Gemmatimonadota</taxon>
        <taxon>Gemmatimonadia</taxon>
        <taxon>Gemmatimonadales</taxon>
        <taxon>Gemmatimonadaceae</taxon>
        <taxon>Gemmatimonas</taxon>
    </lineage>
</organism>
<dbReference type="Proteomes" id="UP000264071">
    <property type="component" value="Unassembled WGS sequence"/>
</dbReference>
<evidence type="ECO:0000256" key="1">
    <source>
        <dbReference type="SAM" id="Phobius"/>
    </source>
</evidence>
<protein>
    <submittedName>
        <fullName evidence="2">Uncharacterized protein</fullName>
    </submittedName>
</protein>
<keyword evidence="1" id="KW-0812">Transmembrane</keyword>
<feature type="transmembrane region" description="Helical" evidence="1">
    <location>
        <begin position="51"/>
        <end position="73"/>
    </location>
</feature>
<proteinExistence type="predicted"/>
<reference evidence="2 3" key="1">
    <citation type="journal article" date="2018" name="Nat. Biotechnol.">
        <title>A standardized bacterial taxonomy based on genome phylogeny substantially revises the tree of life.</title>
        <authorList>
            <person name="Parks D.H."/>
            <person name="Chuvochina M."/>
            <person name="Waite D.W."/>
            <person name="Rinke C."/>
            <person name="Skarshewski A."/>
            <person name="Chaumeil P.A."/>
            <person name="Hugenholtz P."/>
        </authorList>
    </citation>
    <scope>NUCLEOTIDE SEQUENCE [LARGE SCALE GENOMIC DNA]</scope>
    <source>
        <strain evidence="2">UBA8844</strain>
    </source>
</reference>
<evidence type="ECO:0000313" key="3">
    <source>
        <dbReference type="Proteomes" id="UP000264071"/>
    </source>
</evidence>
<keyword evidence="1" id="KW-1133">Transmembrane helix</keyword>
<evidence type="ECO:0000313" key="2">
    <source>
        <dbReference type="EMBL" id="HCT57883.1"/>
    </source>
</evidence>
<name>A0A3D4V9S9_9BACT</name>
<gene>
    <name evidence="2" type="ORF">DGD08_11835</name>
</gene>
<feature type="transmembrane region" description="Helical" evidence="1">
    <location>
        <begin position="129"/>
        <end position="150"/>
    </location>
</feature>
<comment type="caution">
    <text evidence="2">The sequence shown here is derived from an EMBL/GenBank/DDBJ whole genome shotgun (WGS) entry which is preliminary data.</text>
</comment>
<accession>A0A3D4V9S9</accession>
<dbReference type="AlphaFoldDB" id="A0A3D4V9S9"/>
<keyword evidence="1" id="KW-0472">Membrane</keyword>
<sequence>MSRFFPREVIHWGEEHLHPLRAFAIRTVEPAGITGIVLRLWRVVLLGTDNWLLFVAGLTIAMLFLCGMLTWHLGNFPVRRWPLRVLAFLIIEVAVELGMSSLLIAAGRERLGSQLATWGDWWPLAAQTLLQRGVVVIPFVLVLALVVQLVRRAVDQRQDARPAH</sequence>
<feature type="transmembrane region" description="Helical" evidence="1">
    <location>
        <begin position="85"/>
        <end position="106"/>
    </location>
</feature>